<feature type="region of interest" description="Disordered" evidence="6">
    <location>
        <begin position="211"/>
        <end position="237"/>
    </location>
</feature>
<accession>A0A1X7E0P3</accession>
<protein>
    <submittedName>
        <fullName evidence="7">Phosphothreonine lyase</fullName>
    </submittedName>
</protein>
<evidence type="ECO:0000313" key="7">
    <source>
        <dbReference type="EMBL" id="SMF25174.1"/>
    </source>
</evidence>
<keyword evidence="3" id="KW-0964">Secreted</keyword>
<evidence type="ECO:0000256" key="3">
    <source>
        <dbReference type="ARBA" id="ARBA00022525"/>
    </source>
</evidence>
<comment type="similarity">
    <text evidence="2">Belongs to the phosphothreonine lyase family.</text>
</comment>
<proteinExistence type="inferred from homology"/>
<dbReference type="Pfam" id="PF03536">
    <property type="entry name" value="VRP3"/>
    <property type="match status" value="1"/>
</dbReference>
<dbReference type="InterPro" id="IPR003519">
    <property type="entry name" value="OspF/SpvC"/>
</dbReference>
<keyword evidence="5 7" id="KW-0456">Lyase</keyword>
<evidence type="ECO:0000256" key="4">
    <source>
        <dbReference type="ARBA" id="ARBA00023026"/>
    </source>
</evidence>
<dbReference type="Proteomes" id="UP000192911">
    <property type="component" value="Unassembled WGS sequence"/>
</dbReference>
<keyword evidence="8" id="KW-1185">Reference proteome</keyword>
<dbReference type="RefSeq" id="WP_158243463.1">
    <property type="nucleotide sequence ID" value="NZ_CP131477.1"/>
</dbReference>
<keyword evidence="4" id="KW-0843">Virulence</keyword>
<organism evidence="7 8">
    <name type="scientific">Trinickia caryophylli</name>
    <name type="common">Paraburkholderia caryophylli</name>
    <dbReference type="NCBI Taxonomy" id="28094"/>
    <lineage>
        <taxon>Bacteria</taxon>
        <taxon>Pseudomonadati</taxon>
        <taxon>Pseudomonadota</taxon>
        <taxon>Betaproteobacteria</taxon>
        <taxon>Burkholderiales</taxon>
        <taxon>Burkholderiaceae</taxon>
        <taxon>Trinickia</taxon>
    </lineage>
</organism>
<evidence type="ECO:0000256" key="1">
    <source>
        <dbReference type="ARBA" id="ARBA00004613"/>
    </source>
</evidence>
<dbReference type="EMBL" id="FXAH01000004">
    <property type="protein sequence ID" value="SMF25174.1"/>
    <property type="molecule type" value="Genomic_DNA"/>
</dbReference>
<dbReference type="AlphaFoldDB" id="A0A1X7E0P3"/>
<dbReference type="InterPro" id="IPR038498">
    <property type="entry name" value="OspF/SpvC_sf"/>
</dbReference>
<sequence>MLPRPLARLDLSFLQRPAQAAVPSPSTELRSGEATLRMAMSRMPPVEFARASATPAYSTLARLEWGNESNGFTLTTDPIDVFIHASRRNGSADGQFAGDKFHLSVEPGSMNAAWDAISPLLLSADSPFDKWKITDMTRCPDHARVYRGAQFTLYAKTDTDTHYTAEHLKRIQSFVGELESALSNAGVPAGERPASDASSFQWNYASYRNEHRSDRAGSTDQHAQLAQEPFFKLTSGN</sequence>
<evidence type="ECO:0000256" key="6">
    <source>
        <dbReference type="SAM" id="MobiDB-lite"/>
    </source>
</evidence>
<gene>
    <name evidence="7" type="ORF">SAMN06295900_104319</name>
</gene>
<name>A0A1X7E0P3_TRICW</name>
<dbReference type="GO" id="GO:0016829">
    <property type="term" value="F:lyase activity"/>
    <property type="evidence" value="ECO:0007669"/>
    <property type="project" value="UniProtKB-KW"/>
</dbReference>
<dbReference type="GO" id="GO:0005576">
    <property type="term" value="C:extracellular region"/>
    <property type="evidence" value="ECO:0007669"/>
    <property type="project" value="UniProtKB-SubCell"/>
</dbReference>
<reference evidence="8" key="1">
    <citation type="submission" date="2017-04" db="EMBL/GenBank/DDBJ databases">
        <authorList>
            <person name="Varghese N."/>
            <person name="Submissions S."/>
        </authorList>
    </citation>
    <scope>NUCLEOTIDE SEQUENCE [LARGE SCALE GENOMIC DNA]</scope>
    <source>
        <strain evidence="8">Ballard 720</strain>
    </source>
</reference>
<evidence type="ECO:0000313" key="8">
    <source>
        <dbReference type="Proteomes" id="UP000192911"/>
    </source>
</evidence>
<evidence type="ECO:0000256" key="5">
    <source>
        <dbReference type="ARBA" id="ARBA00023239"/>
    </source>
</evidence>
<dbReference type="STRING" id="28094.SAMN06295900_104319"/>
<comment type="subcellular location">
    <subcellularLocation>
        <location evidence="1">Secreted</location>
    </subcellularLocation>
</comment>
<dbReference type="PRINTS" id="PR01342">
    <property type="entry name" value="SALVRPPROT"/>
</dbReference>
<dbReference type="Gene3D" id="3.30.2430.10">
    <property type="entry name" value="phosphothreonine lyase"/>
    <property type="match status" value="1"/>
</dbReference>
<evidence type="ECO:0000256" key="2">
    <source>
        <dbReference type="ARBA" id="ARBA00009168"/>
    </source>
</evidence>